<feature type="signal peptide" evidence="1">
    <location>
        <begin position="1"/>
        <end position="21"/>
    </location>
</feature>
<sequence>MAIVVSRSVVLCLGLVWRGFSRPRLCSMNSAGAGEAKYSGSTGFSLSQFIFSSICVSASRYSAK</sequence>
<reference evidence="2" key="2">
    <citation type="journal article" date="2015" name="Data Brief">
        <title>Shoot transcriptome of the giant reed, Arundo donax.</title>
        <authorList>
            <person name="Barrero R.A."/>
            <person name="Guerrero F.D."/>
            <person name="Moolhuijzen P."/>
            <person name="Goolsby J.A."/>
            <person name="Tidwell J."/>
            <person name="Bellgard S.E."/>
            <person name="Bellgard M.I."/>
        </authorList>
    </citation>
    <scope>NUCLEOTIDE SEQUENCE</scope>
    <source>
        <tissue evidence="2">Shoot tissue taken approximately 20 cm above the soil surface</tissue>
    </source>
</reference>
<dbReference type="AlphaFoldDB" id="A0A0A9FYM6"/>
<proteinExistence type="predicted"/>
<name>A0A0A9FYM6_ARUDO</name>
<dbReference type="EMBL" id="GBRH01182490">
    <property type="protein sequence ID" value="JAE15406.1"/>
    <property type="molecule type" value="Transcribed_RNA"/>
</dbReference>
<organism evidence="2">
    <name type="scientific">Arundo donax</name>
    <name type="common">Giant reed</name>
    <name type="synonym">Donax arundinaceus</name>
    <dbReference type="NCBI Taxonomy" id="35708"/>
    <lineage>
        <taxon>Eukaryota</taxon>
        <taxon>Viridiplantae</taxon>
        <taxon>Streptophyta</taxon>
        <taxon>Embryophyta</taxon>
        <taxon>Tracheophyta</taxon>
        <taxon>Spermatophyta</taxon>
        <taxon>Magnoliopsida</taxon>
        <taxon>Liliopsida</taxon>
        <taxon>Poales</taxon>
        <taxon>Poaceae</taxon>
        <taxon>PACMAD clade</taxon>
        <taxon>Arundinoideae</taxon>
        <taxon>Arundineae</taxon>
        <taxon>Arundo</taxon>
    </lineage>
</organism>
<protein>
    <recommendedName>
        <fullName evidence="3">Secreted protein</fullName>
    </recommendedName>
</protein>
<accession>A0A0A9FYM6</accession>
<feature type="chain" id="PRO_5002046024" description="Secreted protein" evidence="1">
    <location>
        <begin position="22"/>
        <end position="64"/>
    </location>
</feature>
<keyword evidence="1" id="KW-0732">Signal</keyword>
<evidence type="ECO:0000313" key="2">
    <source>
        <dbReference type="EMBL" id="JAE15406.1"/>
    </source>
</evidence>
<reference evidence="2" key="1">
    <citation type="submission" date="2014-09" db="EMBL/GenBank/DDBJ databases">
        <authorList>
            <person name="Magalhaes I.L.F."/>
            <person name="Oliveira U."/>
            <person name="Santos F.R."/>
            <person name="Vidigal T.H.D.A."/>
            <person name="Brescovit A.D."/>
            <person name="Santos A.J."/>
        </authorList>
    </citation>
    <scope>NUCLEOTIDE SEQUENCE</scope>
    <source>
        <tissue evidence="2">Shoot tissue taken approximately 20 cm above the soil surface</tissue>
    </source>
</reference>
<evidence type="ECO:0000256" key="1">
    <source>
        <dbReference type="SAM" id="SignalP"/>
    </source>
</evidence>
<evidence type="ECO:0008006" key="3">
    <source>
        <dbReference type="Google" id="ProtNLM"/>
    </source>
</evidence>